<keyword evidence="3" id="KW-0804">Transcription</keyword>
<keyword evidence="1" id="KW-0805">Transcription regulation</keyword>
<dbReference type="PROSITE" id="PS01081">
    <property type="entry name" value="HTH_TETR_1"/>
    <property type="match status" value="1"/>
</dbReference>
<keyword evidence="7" id="KW-1185">Reference proteome</keyword>
<dbReference type="Proteomes" id="UP001501074">
    <property type="component" value="Unassembled WGS sequence"/>
</dbReference>
<reference evidence="7" key="1">
    <citation type="journal article" date="2019" name="Int. J. Syst. Evol. Microbiol.">
        <title>The Global Catalogue of Microorganisms (GCM) 10K type strain sequencing project: providing services to taxonomists for standard genome sequencing and annotation.</title>
        <authorList>
            <consortium name="The Broad Institute Genomics Platform"/>
            <consortium name="The Broad Institute Genome Sequencing Center for Infectious Disease"/>
            <person name="Wu L."/>
            <person name="Ma J."/>
        </authorList>
    </citation>
    <scope>NUCLEOTIDE SEQUENCE [LARGE SCALE GENOMIC DNA]</scope>
    <source>
        <strain evidence="7">JCM 16902</strain>
    </source>
</reference>
<evidence type="ECO:0000256" key="3">
    <source>
        <dbReference type="ARBA" id="ARBA00023163"/>
    </source>
</evidence>
<name>A0ABP6YZ45_9ACTN</name>
<dbReference type="InterPro" id="IPR001647">
    <property type="entry name" value="HTH_TetR"/>
</dbReference>
<dbReference type="Gene3D" id="1.10.357.10">
    <property type="entry name" value="Tetracycline Repressor, domain 2"/>
    <property type="match status" value="1"/>
</dbReference>
<evidence type="ECO:0000256" key="4">
    <source>
        <dbReference type="PROSITE-ProRule" id="PRU00335"/>
    </source>
</evidence>
<comment type="caution">
    <text evidence="6">The sequence shown here is derived from an EMBL/GenBank/DDBJ whole genome shotgun (WGS) entry which is preliminary data.</text>
</comment>
<dbReference type="PANTHER" id="PTHR30055:SF234">
    <property type="entry name" value="HTH-TYPE TRANSCRIPTIONAL REGULATOR BETI"/>
    <property type="match status" value="1"/>
</dbReference>
<evidence type="ECO:0000256" key="2">
    <source>
        <dbReference type="ARBA" id="ARBA00023125"/>
    </source>
</evidence>
<dbReference type="PRINTS" id="PR00455">
    <property type="entry name" value="HTHTETR"/>
</dbReference>
<dbReference type="InterPro" id="IPR036271">
    <property type="entry name" value="Tet_transcr_reg_TetR-rel_C_sf"/>
</dbReference>
<dbReference type="Pfam" id="PF21597">
    <property type="entry name" value="TetR_C_43"/>
    <property type="match status" value="1"/>
</dbReference>
<accession>A0ABP6YZ45</accession>
<gene>
    <name evidence="6" type="ORF">GCM10022223_07300</name>
</gene>
<evidence type="ECO:0000256" key="1">
    <source>
        <dbReference type="ARBA" id="ARBA00023015"/>
    </source>
</evidence>
<dbReference type="Pfam" id="PF00440">
    <property type="entry name" value="TetR_N"/>
    <property type="match status" value="1"/>
</dbReference>
<feature type="DNA-binding region" description="H-T-H motif" evidence="4">
    <location>
        <begin position="21"/>
        <end position="40"/>
    </location>
</feature>
<organism evidence="6 7">
    <name type="scientific">Kineosporia mesophila</name>
    <dbReference type="NCBI Taxonomy" id="566012"/>
    <lineage>
        <taxon>Bacteria</taxon>
        <taxon>Bacillati</taxon>
        <taxon>Actinomycetota</taxon>
        <taxon>Actinomycetes</taxon>
        <taxon>Kineosporiales</taxon>
        <taxon>Kineosporiaceae</taxon>
        <taxon>Kineosporia</taxon>
    </lineage>
</organism>
<dbReference type="InterPro" id="IPR023772">
    <property type="entry name" value="DNA-bd_HTH_TetR-type_CS"/>
</dbReference>
<dbReference type="SUPFAM" id="SSF48498">
    <property type="entry name" value="Tetracyclin repressor-like, C-terminal domain"/>
    <property type="match status" value="1"/>
</dbReference>
<proteinExistence type="predicted"/>
<protein>
    <recommendedName>
        <fullName evidence="5">HTH tetR-type domain-containing protein</fullName>
    </recommendedName>
</protein>
<dbReference type="EMBL" id="BAAAZO010000001">
    <property type="protein sequence ID" value="GAA3594749.1"/>
    <property type="molecule type" value="Genomic_DNA"/>
</dbReference>
<dbReference type="InterPro" id="IPR050109">
    <property type="entry name" value="HTH-type_TetR-like_transc_reg"/>
</dbReference>
<evidence type="ECO:0000259" key="5">
    <source>
        <dbReference type="PROSITE" id="PS50977"/>
    </source>
</evidence>
<keyword evidence="2 4" id="KW-0238">DNA-binding</keyword>
<sequence>MTDRILQAAGEVFADQGLGATLADVAARAGVGVATVYRRFANKDELILASFEIRFRQSQTDVLRAIEEADPWTGFVEFFEGGVHLFSQDRGFREFVVGGYAESVGWARASSHDHVVTVIRRHQQFMREALERMLLRCQEAGAVRDDVHPSDLLALTMAAVSSIDFGALKGNPAIHRRVIGVILDGLRPARNAPTPLPPATSG</sequence>
<evidence type="ECO:0000313" key="7">
    <source>
        <dbReference type="Proteomes" id="UP001501074"/>
    </source>
</evidence>
<feature type="domain" description="HTH tetR-type" evidence="5">
    <location>
        <begin position="1"/>
        <end position="58"/>
    </location>
</feature>
<dbReference type="InterPro" id="IPR009057">
    <property type="entry name" value="Homeodomain-like_sf"/>
</dbReference>
<dbReference type="PROSITE" id="PS50977">
    <property type="entry name" value="HTH_TETR_2"/>
    <property type="match status" value="1"/>
</dbReference>
<dbReference type="PANTHER" id="PTHR30055">
    <property type="entry name" value="HTH-TYPE TRANSCRIPTIONAL REGULATOR RUTR"/>
    <property type="match status" value="1"/>
</dbReference>
<dbReference type="InterPro" id="IPR049445">
    <property type="entry name" value="TetR_SbtR-like_C"/>
</dbReference>
<dbReference type="SUPFAM" id="SSF46689">
    <property type="entry name" value="Homeodomain-like"/>
    <property type="match status" value="1"/>
</dbReference>
<evidence type="ECO:0000313" key="6">
    <source>
        <dbReference type="EMBL" id="GAA3594749.1"/>
    </source>
</evidence>